<keyword evidence="3" id="KW-1133">Transmembrane helix</keyword>
<organism evidence="4">
    <name type="scientific">Mucor ambiguus</name>
    <dbReference type="NCBI Taxonomy" id="91626"/>
    <lineage>
        <taxon>Eukaryota</taxon>
        <taxon>Fungi</taxon>
        <taxon>Fungi incertae sedis</taxon>
        <taxon>Mucoromycota</taxon>
        <taxon>Mucoromycotina</taxon>
        <taxon>Mucoromycetes</taxon>
        <taxon>Mucorales</taxon>
        <taxon>Mucorineae</taxon>
        <taxon>Mucoraceae</taxon>
        <taxon>Mucor</taxon>
    </lineage>
</organism>
<dbReference type="PANTHER" id="PTHR31836">
    <property type="match status" value="1"/>
</dbReference>
<dbReference type="InterPro" id="IPR036908">
    <property type="entry name" value="RlpA-like_sf"/>
</dbReference>
<dbReference type="OrthoDB" id="406505at2759"/>
<dbReference type="PANTHER" id="PTHR31836:SF21">
    <property type="entry name" value="EXPANSIN-LIKE PROTEIN 7"/>
    <property type="match status" value="1"/>
</dbReference>
<evidence type="ECO:0000313" key="5">
    <source>
        <dbReference type="Proteomes" id="UP000053815"/>
    </source>
</evidence>
<keyword evidence="3" id="KW-0812">Transmembrane</keyword>
<keyword evidence="3" id="KW-0472">Membrane</keyword>
<dbReference type="CDD" id="cd22191">
    <property type="entry name" value="DPBB_RlpA_EXP_N-like"/>
    <property type="match status" value="1"/>
</dbReference>
<protein>
    <submittedName>
        <fullName evidence="4">Riboflavin aldehydeforming enzyme</fullName>
    </submittedName>
</protein>
<name>A0A0C9LU65_9FUNG</name>
<keyword evidence="5" id="KW-1185">Reference proteome</keyword>
<sequence>MSLPTTSASSTTVEGNQLPNTNIHPFGAMQDSRSDVSQFTERDPLITPPPTIWTKFNAKFKFGKFILLGAGALGIFTVMLVVLGTLGVFKNKRYRNEVGISIGKSKYKGDSRGSWASKDISGEGDGTYYDPGVGLTACGTSFTASDYIVAMNAYDFGESDNPNESPVCGMCIIVTGPTGSQKAQVQDICPASGCGRGSVDLTPAVFNNVGDIAEECQNGVQRLSYEPASIRSKATLALEVNNTGYRATSAKSNGREVAFSLDSVTAVAAANIVAG</sequence>
<dbReference type="AlphaFoldDB" id="A0A0C9LU65"/>
<evidence type="ECO:0000256" key="2">
    <source>
        <dbReference type="SAM" id="MobiDB-lite"/>
    </source>
</evidence>
<dbReference type="EMBL" id="DF836354">
    <property type="protein sequence ID" value="GAN04485.1"/>
    <property type="molecule type" value="Genomic_DNA"/>
</dbReference>
<evidence type="ECO:0000256" key="1">
    <source>
        <dbReference type="ARBA" id="ARBA00022729"/>
    </source>
</evidence>
<dbReference type="STRING" id="91626.A0A0C9LU65"/>
<accession>A0A0C9LU65</accession>
<evidence type="ECO:0000256" key="3">
    <source>
        <dbReference type="SAM" id="Phobius"/>
    </source>
</evidence>
<feature type="compositionally biased region" description="Polar residues" evidence="2">
    <location>
        <begin position="1"/>
        <end position="23"/>
    </location>
</feature>
<dbReference type="InterPro" id="IPR051477">
    <property type="entry name" value="Expansin_CellWall"/>
</dbReference>
<feature type="region of interest" description="Disordered" evidence="2">
    <location>
        <begin position="1"/>
        <end position="27"/>
    </location>
</feature>
<gene>
    <name evidence="4" type="ORF">MAM1_0065d03945</name>
</gene>
<dbReference type="SUPFAM" id="SSF50685">
    <property type="entry name" value="Barwin-like endoglucanases"/>
    <property type="match status" value="1"/>
</dbReference>
<evidence type="ECO:0000313" key="4">
    <source>
        <dbReference type="EMBL" id="GAN04485.1"/>
    </source>
</evidence>
<reference evidence="4" key="1">
    <citation type="submission" date="2014-09" db="EMBL/GenBank/DDBJ databases">
        <title>Draft genome sequence of an oleaginous Mucoromycotina fungus Mucor ambiguus NBRC6742.</title>
        <authorList>
            <person name="Takeda I."/>
            <person name="Yamane N."/>
            <person name="Morita T."/>
            <person name="Tamano K."/>
            <person name="Machida M."/>
            <person name="Baker S."/>
            <person name="Koike H."/>
        </authorList>
    </citation>
    <scope>NUCLEOTIDE SEQUENCE</scope>
    <source>
        <strain evidence="4">NBRC 6742</strain>
    </source>
</reference>
<feature type="transmembrane region" description="Helical" evidence="3">
    <location>
        <begin position="65"/>
        <end position="89"/>
    </location>
</feature>
<keyword evidence="1" id="KW-0732">Signal</keyword>
<dbReference type="Gene3D" id="2.40.40.10">
    <property type="entry name" value="RlpA-like domain"/>
    <property type="match status" value="1"/>
</dbReference>
<proteinExistence type="predicted"/>
<dbReference type="Proteomes" id="UP000053815">
    <property type="component" value="Unassembled WGS sequence"/>
</dbReference>